<dbReference type="AlphaFoldDB" id="A0A6P1WCH3"/>
<dbReference type="Gene3D" id="3.30.465.10">
    <property type="match status" value="1"/>
</dbReference>
<keyword evidence="8" id="KW-1185">Reference proteome</keyword>
<evidence type="ECO:0000256" key="1">
    <source>
        <dbReference type="ARBA" id="ARBA00001974"/>
    </source>
</evidence>
<evidence type="ECO:0000256" key="2">
    <source>
        <dbReference type="ARBA" id="ARBA00008000"/>
    </source>
</evidence>
<dbReference type="EMBL" id="CP045997">
    <property type="protein sequence ID" value="QHW01561.1"/>
    <property type="molecule type" value="Genomic_DNA"/>
</dbReference>
<reference evidence="7 8" key="1">
    <citation type="submission" date="2019-11" db="EMBL/GenBank/DDBJ databases">
        <title>Spirosoma endbachense sp. nov., isolated from a natural salt meadow.</title>
        <authorList>
            <person name="Rojas J."/>
            <person name="Ambika Manirajan B."/>
            <person name="Ratering S."/>
            <person name="Suarez C."/>
            <person name="Geissler-Plaum R."/>
            <person name="Schnell S."/>
        </authorList>
    </citation>
    <scope>NUCLEOTIDE SEQUENCE [LARGE SCALE GENOMIC DNA]</scope>
    <source>
        <strain evidence="7 8">I-24</strain>
    </source>
</reference>
<dbReference type="InterPro" id="IPR036318">
    <property type="entry name" value="FAD-bd_PCMH-like_sf"/>
</dbReference>
<evidence type="ECO:0000256" key="3">
    <source>
        <dbReference type="ARBA" id="ARBA00022630"/>
    </source>
</evidence>
<dbReference type="FunFam" id="1.10.45.10:FF:000001">
    <property type="entry name" value="D-lactate dehydrogenase mitochondrial"/>
    <property type="match status" value="1"/>
</dbReference>
<dbReference type="InterPro" id="IPR051264">
    <property type="entry name" value="FAD-oxidored/transferase_4"/>
</dbReference>
<sequence>MSTIVEILIQTFGKECVRTRDEASVRVASNWRQTEHLNCLALLRPKTTEEVSKILRICNEFNQPVVPHGGLTNVVGGVVTKPDEIALSLERMNGIEEISVQNKTATVQAGVILQNLQTVLAENGQHFPLDLGAKGSCMIGGNIASNAGGLQALRYGVMRNLVLGVEVVLADGTIISSLNKMVKNNAGYDLKQLFIGSEGTLGIITRAVLKIDDLPKSKNTAFVAVESFEKANLLLQVAKKQLKNDLTTFELLWQDYYRLMTSPPSPYSPPLPQTYPFYVLMEALGQDADKDKILFDELLENWLQDGLIADAVIAQSQQELEKVWGIRENVDLIFSVHSPVFLFDVSLAISDMDDYIKKIRSDLQQVWPSLHFYAFGHMGDGNLHLFINCGTNDEETKHLVDAIVYQPLQQISGSITGEHGVGLEKKSWLYLTRTTEEIELMKTLKKALDPKGILNPGKLLPD</sequence>
<comment type="similarity">
    <text evidence="2">Belongs to the FAD-binding oxidoreductase/transferase type 4 family.</text>
</comment>
<gene>
    <name evidence="7" type="ORF">GJR95_34055</name>
</gene>
<dbReference type="InterPro" id="IPR016167">
    <property type="entry name" value="FAD-bd_PCMH_sub1"/>
</dbReference>
<dbReference type="Gene3D" id="1.10.45.10">
    <property type="entry name" value="Vanillyl-alcohol Oxidase, Chain A, domain 4"/>
    <property type="match status" value="1"/>
</dbReference>
<dbReference type="GO" id="GO:0016491">
    <property type="term" value="F:oxidoreductase activity"/>
    <property type="evidence" value="ECO:0007669"/>
    <property type="project" value="UniProtKB-KW"/>
</dbReference>
<keyword evidence="5" id="KW-0560">Oxidoreductase</keyword>
<dbReference type="Gene3D" id="3.30.43.10">
    <property type="entry name" value="Uridine Diphospho-n-acetylenolpyruvylglucosamine Reductase, domain 2"/>
    <property type="match status" value="1"/>
</dbReference>
<evidence type="ECO:0000313" key="8">
    <source>
        <dbReference type="Proteomes" id="UP000464577"/>
    </source>
</evidence>
<evidence type="ECO:0000313" key="7">
    <source>
        <dbReference type="EMBL" id="QHW01561.1"/>
    </source>
</evidence>
<evidence type="ECO:0000256" key="4">
    <source>
        <dbReference type="ARBA" id="ARBA00022827"/>
    </source>
</evidence>
<accession>A0A6P1WCH3</accession>
<protein>
    <submittedName>
        <fullName evidence="7">FAD-binding protein</fullName>
    </submittedName>
</protein>
<dbReference type="SUPFAM" id="SSF56176">
    <property type="entry name" value="FAD-binding/transporter-associated domain-like"/>
    <property type="match status" value="1"/>
</dbReference>
<dbReference type="Gene3D" id="3.30.70.2740">
    <property type="match status" value="1"/>
</dbReference>
<proteinExistence type="inferred from homology"/>
<dbReference type="PANTHER" id="PTHR43716:SF1">
    <property type="entry name" value="D-2-HYDROXYGLUTARATE DEHYDROGENASE, MITOCHONDRIAL"/>
    <property type="match status" value="1"/>
</dbReference>
<dbReference type="KEGG" id="senf:GJR95_34055"/>
<dbReference type="PROSITE" id="PS51387">
    <property type="entry name" value="FAD_PCMH"/>
    <property type="match status" value="1"/>
</dbReference>
<dbReference type="Gene3D" id="3.30.70.2190">
    <property type="match status" value="1"/>
</dbReference>
<dbReference type="InterPro" id="IPR004113">
    <property type="entry name" value="FAD-bd_oxidored_4_C"/>
</dbReference>
<dbReference type="InterPro" id="IPR016169">
    <property type="entry name" value="FAD-bd_PCMH_sub2"/>
</dbReference>
<dbReference type="InterPro" id="IPR016166">
    <property type="entry name" value="FAD-bd_PCMH"/>
</dbReference>
<evidence type="ECO:0000256" key="5">
    <source>
        <dbReference type="ARBA" id="ARBA00023002"/>
    </source>
</evidence>
<dbReference type="InterPro" id="IPR016171">
    <property type="entry name" value="Vanillyl_alc_oxidase_C-sub2"/>
</dbReference>
<comment type="cofactor">
    <cofactor evidence="1">
        <name>FAD</name>
        <dbReference type="ChEBI" id="CHEBI:57692"/>
    </cofactor>
</comment>
<organism evidence="7 8">
    <name type="scientific">Spirosoma endbachense</name>
    <dbReference type="NCBI Taxonomy" id="2666025"/>
    <lineage>
        <taxon>Bacteria</taxon>
        <taxon>Pseudomonadati</taxon>
        <taxon>Bacteroidota</taxon>
        <taxon>Cytophagia</taxon>
        <taxon>Cytophagales</taxon>
        <taxon>Cytophagaceae</taxon>
        <taxon>Spirosoma</taxon>
    </lineage>
</organism>
<dbReference type="SUPFAM" id="SSF55103">
    <property type="entry name" value="FAD-linked oxidases, C-terminal domain"/>
    <property type="match status" value="1"/>
</dbReference>
<dbReference type="GO" id="GO:0071949">
    <property type="term" value="F:FAD binding"/>
    <property type="evidence" value="ECO:0007669"/>
    <property type="project" value="InterPro"/>
</dbReference>
<dbReference type="InterPro" id="IPR016164">
    <property type="entry name" value="FAD-linked_Oxase-like_C"/>
</dbReference>
<keyword evidence="4" id="KW-0274">FAD</keyword>
<name>A0A6P1WCH3_9BACT</name>
<dbReference type="Proteomes" id="UP000464577">
    <property type="component" value="Chromosome"/>
</dbReference>
<dbReference type="Pfam" id="PF01565">
    <property type="entry name" value="FAD_binding_4"/>
    <property type="match status" value="1"/>
</dbReference>
<feature type="domain" description="FAD-binding PCMH-type" evidence="6">
    <location>
        <begin position="35"/>
        <end position="214"/>
    </location>
</feature>
<keyword evidence="3" id="KW-0285">Flavoprotein</keyword>
<dbReference type="PANTHER" id="PTHR43716">
    <property type="entry name" value="D-2-HYDROXYGLUTARATE DEHYDROGENASE, MITOCHONDRIAL"/>
    <property type="match status" value="1"/>
</dbReference>
<dbReference type="GO" id="GO:0022904">
    <property type="term" value="P:respiratory electron transport chain"/>
    <property type="evidence" value="ECO:0007669"/>
    <property type="project" value="TreeGrafter"/>
</dbReference>
<evidence type="ECO:0000259" key="6">
    <source>
        <dbReference type="PROSITE" id="PS51387"/>
    </source>
</evidence>
<dbReference type="InterPro" id="IPR006094">
    <property type="entry name" value="Oxid_FAD_bind_N"/>
</dbReference>
<dbReference type="Pfam" id="PF02913">
    <property type="entry name" value="FAD-oxidase_C"/>
    <property type="match status" value="1"/>
</dbReference>